<keyword evidence="7 8" id="KW-0131">Cell cycle</keyword>
<evidence type="ECO:0000256" key="4">
    <source>
        <dbReference type="ARBA" id="ARBA00022692"/>
    </source>
</evidence>
<evidence type="ECO:0000256" key="5">
    <source>
        <dbReference type="ARBA" id="ARBA00022989"/>
    </source>
</evidence>
<evidence type="ECO:0000256" key="2">
    <source>
        <dbReference type="ARBA" id="ARBA00022519"/>
    </source>
</evidence>
<reference evidence="14" key="1">
    <citation type="submission" date="2009-07" db="EMBL/GenBank/DDBJ databases">
        <title>Complete sequence of chromosome of Methylovorus sp. SIP3-4.</title>
        <authorList>
            <person name="Lucas S."/>
            <person name="Copeland A."/>
            <person name="Lapidus A."/>
            <person name="Glavina del Rio T."/>
            <person name="Tice H."/>
            <person name="Bruce D."/>
            <person name="Goodwin L."/>
            <person name="Pitluck S."/>
            <person name="Clum A."/>
            <person name="Larimer F."/>
            <person name="Land M."/>
            <person name="Hauser L."/>
            <person name="Kyrpides N."/>
            <person name="Mikhailova N."/>
            <person name="Kayluzhnaya M."/>
            <person name="Chistoserdova L."/>
        </authorList>
    </citation>
    <scope>NUCLEOTIDE SEQUENCE [LARGE SCALE GENOMIC DNA]</scope>
    <source>
        <strain evidence="14">SIP3-4</strain>
    </source>
</reference>
<dbReference type="RefSeq" id="WP_015830038.1">
    <property type="nucleotide sequence ID" value="NC_012969.1"/>
</dbReference>
<keyword evidence="3 8" id="KW-0132">Cell division</keyword>
<comment type="subcellular location">
    <subcellularLocation>
        <location evidence="9">Cell inner membrane</location>
        <topology evidence="9">Single-pass type I membrane protein</topology>
    </subcellularLocation>
</comment>
<gene>
    <name evidence="13" type="ordered locus">Msip34_1317</name>
</gene>
<evidence type="ECO:0000256" key="8">
    <source>
        <dbReference type="RuleBase" id="RU003612"/>
    </source>
</evidence>
<keyword evidence="6 9" id="KW-0472">Membrane</keyword>
<dbReference type="InterPro" id="IPR007449">
    <property type="entry name" value="ZipA_FtsZ-bd_C"/>
</dbReference>
<name>C6XDD8_METGS</name>
<evidence type="ECO:0000313" key="14">
    <source>
        <dbReference type="Proteomes" id="UP000002743"/>
    </source>
</evidence>
<dbReference type="PANTHER" id="PTHR38685:SF1">
    <property type="entry name" value="CELL DIVISION PROTEIN ZIPA"/>
    <property type="match status" value="1"/>
</dbReference>
<dbReference type="STRING" id="582744.Msip34_1317"/>
<feature type="transmembrane region" description="Helical" evidence="11">
    <location>
        <begin position="6"/>
        <end position="25"/>
    </location>
</feature>
<proteinExistence type="inferred from homology"/>
<dbReference type="GO" id="GO:0032153">
    <property type="term" value="C:cell division site"/>
    <property type="evidence" value="ECO:0007669"/>
    <property type="project" value="TreeGrafter"/>
</dbReference>
<comment type="similarity">
    <text evidence="8">Belongs to the ZipA family.</text>
</comment>
<dbReference type="AlphaFoldDB" id="C6XDD8"/>
<evidence type="ECO:0000256" key="3">
    <source>
        <dbReference type="ARBA" id="ARBA00022618"/>
    </source>
</evidence>
<keyword evidence="1 9" id="KW-1003">Cell membrane</keyword>
<dbReference type="Gene3D" id="3.30.1400.10">
    <property type="entry name" value="ZipA, C-terminal FtsZ-binding domain"/>
    <property type="match status" value="1"/>
</dbReference>
<evidence type="ECO:0000313" key="13">
    <source>
        <dbReference type="EMBL" id="ACT50563.1"/>
    </source>
</evidence>
<dbReference type="KEGG" id="mei:Msip34_1317"/>
<sequence length="462" mass="51074" precursor="true">MTDLQLALIALGALIIIAVVLFNWWQERKLHKETESRFVEPETDVLMDEDFRIDPHTVLRGDKREEPEEEEFVVRVRIQDDEPAPQVAPSYAAEPSLSVEEPEVKAAPAISESSVDQAPVRIDSAEDVAEEEAPAVYASTAASDLPPEQEPVAPAQSEEPVVNLGSATAPWDEPAAEPEQADAPESIALPADVDAQIDLSAILYLPRPYSGAALRQQFLNFSEIDKPVYAFGLDAFREWHLLTREQEQGEFTRCVCSLQMADRSGAVSREMLIRFQNAAEDIALNLGAQVEWQGAPDPLVYAQALDAFCIEVDKLVSLHIVQGSNGPFTGTKFRGLAEASGLVLGNDGAFHYRDEQGHTSFSLINQDSNPFNADMLRTVVIKGVVFQLDIPHVKNCTEVFNQMVLAARQMSHSLNANLVDDNYRQLTDTQIDRIRQQLKMLHAQMITRGIMPGGQTAARLFS</sequence>
<evidence type="ECO:0000256" key="1">
    <source>
        <dbReference type="ARBA" id="ARBA00022475"/>
    </source>
</evidence>
<organism evidence="13 14">
    <name type="scientific">Methylovorus glucosotrophus (strain SIP3-4)</name>
    <dbReference type="NCBI Taxonomy" id="582744"/>
    <lineage>
        <taxon>Bacteria</taxon>
        <taxon>Pseudomonadati</taxon>
        <taxon>Pseudomonadota</taxon>
        <taxon>Betaproteobacteria</taxon>
        <taxon>Nitrosomonadales</taxon>
        <taxon>Methylophilaceae</taxon>
        <taxon>Methylovorus</taxon>
    </lineage>
</organism>
<keyword evidence="2 9" id="KW-0997">Cell inner membrane</keyword>
<reference evidence="13 14" key="2">
    <citation type="journal article" date="2011" name="J. Bacteriol.">
        <title>Genomes of three methylotrophs from a single niche uncover genetic and metabolic divergence of Methylophilaceae.</title>
        <authorList>
            <person name="Lapidus A."/>
            <person name="Clum A."/>
            <person name="Labutti K."/>
            <person name="Kaluzhnaya M.G."/>
            <person name="Lim S."/>
            <person name="Beck D.A."/>
            <person name="Glavina Del Rio T."/>
            <person name="Nolan M."/>
            <person name="Mavromatis K."/>
            <person name="Huntemann M."/>
            <person name="Lucas S."/>
            <person name="Lidstrom M.E."/>
            <person name="Ivanova N."/>
            <person name="Chistoserdova L."/>
        </authorList>
    </citation>
    <scope>NUCLEOTIDE SEQUENCE [LARGE SCALE GENOMIC DNA]</scope>
    <source>
        <strain evidence="13 14">SIP3-4</strain>
    </source>
</reference>
<evidence type="ECO:0000256" key="6">
    <source>
        <dbReference type="ARBA" id="ARBA00023136"/>
    </source>
</evidence>
<keyword evidence="14" id="KW-1185">Reference proteome</keyword>
<dbReference type="InterPro" id="IPR011919">
    <property type="entry name" value="Cell_div_ZipA"/>
</dbReference>
<feature type="domain" description="ZipA C-terminal FtsZ-binding" evidence="12">
    <location>
        <begin position="312"/>
        <end position="438"/>
    </location>
</feature>
<evidence type="ECO:0000256" key="11">
    <source>
        <dbReference type="SAM" id="Phobius"/>
    </source>
</evidence>
<dbReference type="InterPro" id="IPR036765">
    <property type="entry name" value="ZipA_FtsZ-bd_C_sf"/>
</dbReference>
<dbReference type="OrthoDB" id="8521018at2"/>
<evidence type="ECO:0000256" key="9">
    <source>
        <dbReference type="RuleBase" id="RU003613"/>
    </source>
</evidence>
<dbReference type="GO" id="GO:0000917">
    <property type="term" value="P:division septum assembly"/>
    <property type="evidence" value="ECO:0007669"/>
    <property type="project" value="TreeGrafter"/>
</dbReference>
<keyword evidence="5 11" id="KW-1133">Transmembrane helix</keyword>
<dbReference type="SUPFAM" id="SSF64383">
    <property type="entry name" value="Cell-division protein ZipA, C-terminal domain"/>
    <property type="match status" value="1"/>
</dbReference>
<dbReference type="HOGENOM" id="CLU_040030_1_1_4"/>
<dbReference type="PANTHER" id="PTHR38685">
    <property type="entry name" value="CELL DIVISION PROTEIN ZIPA"/>
    <property type="match status" value="1"/>
</dbReference>
<evidence type="ECO:0000259" key="12">
    <source>
        <dbReference type="SMART" id="SM00771"/>
    </source>
</evidence>
<evidence type="ECO:0000256" key="10">
    <source>
        <dbReference type="SAM" id="MobiDB-lite"/>
    </source>
</evidence>
<keyword evidence="4 9" id="KW-0812">Transmembrane</keyword>
<comment type="function">
    <text evidence="8">Essential cell division protein that stabilizes the FtsZ protofilaments by cross-linking them and that serves as a cytoplasmic membrane anchor for the Z ring. Also required for the recruitment to the septal ring of downstream cell division proteins.</text>
</comment>
<dbReference type="Proteomes" id="UP000002743">
    <property type="component" value="Chromosome"/>
</dbReference>
<protein>
    <recommendedName>
        <fullName evidence="8">Cell division protein ZipA</fullName>
    </recommendedName>
</protein>
<feature type="region of interest" description="Disordered" evidence="10">
    <location>
        <begin position="83"/>
        <end position="182"/>
    </location>
</feature>
<dbReference type="EMBL" id="CP001674">
    <property type="protein sequence ID" value="ACT50563.1"/>
    <property type="molecule type" value="Genomic_DNA"/>
</dbReference>
<accession>C6XDD8</accession>
<dbReference type="eggNOG" id="COG3115">
    <property type="taxonomic scope" value="Bacteria"/>
</dbReference>
<dbReference type="SMART" id="SM00771">
    <property type="entry name" value="ZipA_C"/>
    <property type="match status" value="1"/>
</dbReference>
<evidence type="ECO:0000256" key="7">
    <source>
        <dbReference type="ARBA" id="ARBA00023306"/>
    </source>
</evidence>
<dbReference type="Pfam" id="PF04354">
    <property type="entry name" value="ZipA_C"/>
    <property type="match status" value="1"/>
</dbReference>
<dbReference type="GO" id="GO:0005886">
    <property type="term" value="C:plasma membrane"/>
    <property type="evidence" value="ECO:0007669"/>
    <property type="project" value="UniProtKB-SubCell"/>
</dbReference>